<keyword evidence="11" id="KW-1185">Reference proteome</keyword>
<feature type="domain" description="OmpR/PhoB-type" evidence="9">
    <location>
        <begin position="128"/>
        <end position="226"/>
    </location>
</feature>
<dbReference type="AlphaFoldDB" id="A0A5C1QJA5"/>
<dbReference type="CDD" id="cd00383">
    <property type="entry name" value="trans_reg_C"/>
    <property type="match status" value="1"/>
</dbReference>
<keyword evidence="2" id="KW-0902">Two-component regulatory system</keyword>
<sequence>MKARILLIEDEKDIADIIMLYLRKDGMETLWKDTGESGFDSFIEGSFDLIVLDINLPGMDGYEILRKIRQKSQIPVIIVSARQEDVDLIQGFGTGADDYVTKPFSPSVLVARIRAHLRRHEETHSDESPLCEFGDFKLDINRQILTQNEKIVNLSPREMDLLVFLIKQPGVAVSQEDLFHSVWGNHFGDMSTVSVHIRRLRNKLGEDSTNPRYIRTRYGYGYYFQGDGIH</sequence>
<dbReference type="InterPro" id="IPR001867">
    <property type="entry name" value="OmpR/PhoB-type_DNA-bd"/>
</dbReference>
<keyword evidence="1 6" id="KW-0597">Phosphoprotein</keyword>
<dbReference type="Pfam" id="PF00072">
    <property type="entry name" value="Response_reg"/>
    <property type="match status" value="1"/>
</dbReference>
<dbReference type="Pfam" id="PF00486">
    <property type="entry name" value="Trans_reg_C"/>
    <property type="match status" value="1"/>
</dbReference>
<accession>A0A5C1QJA5</accession>
<dbReference type="InterPro" id="IPR001789">
    <property type="entry name" value="Sig_transdc_resp-reg_receiver"/>
</dbReference>
<name>A0A5C1QJA5_9SPIO</name>
<keyword evidence="4 7" id="KW-0238">DNA-binding</keyword>
<dbReference type="PROSITE" id="PS51755">
    <property type="entry name" value="OMPR_PHOB"/>
    <property type="match status" value="1"/>
</dbReference>
<dbReference type="FunFam" id="3.40.50.2300:FF:000001">
    <property type="entry name" value="DNA-binding response regulator PhoB"/>
    <property type="match status" value="1"/>
</dbReference>
<dbReference type="GO" id="GO:0005829">
    <property type="term" value="C:cytosol"/>
    <property type="evidence" value="ECO:0007669"/>
    <property type="project" value="TreeGrafter"/>
</dbReference>
<dbReference type="PROSITE" id="PS50110">
    <property type="entry name" value="RESPONSE_REGULATORY"/>
    <property type="match status" value="1"/>
</dbReference>
<dbReference type="RefSeq" id="WP_149485162.1">
    <property type="nucleotide sequence ID" value="NZ_CP036150.1"/>
</dbReference>
<dbReference type="PANTHER" id="PTHR48111">
    <property type="entry name" value="REGULATOR OF RPOS"/>
    <property type="match status" value="1"/>
</dbReference>
<dbReference type="SUPFAM" id="SSF52172">
    <property type="entry name" value="CheY-like"/>
    <property type="match status" value="1"/>
</dbReference>
<dbReference type="Proteomes" id="UP000324209">
    <property type="component" value="Chromosome"/>
</dbReference>
<evidence type="ECO:0000256" key="4">
    <source>
        <dbReference type="ARBA" id="ARBA00023125"/>
    </source>
</evidence>
<protein>
    <submittedName>
        <fullName evidence="10">Response regulator transcription factor</fullName>
    </submittedName>
</protein>
<dbReference type="GO" id="GO:0006355">
    <property type="term" value="P:regulation of DNA-templated transcription"/>
    <property type="evidence" value="ECO:0007669"/>
    <property type="project" value="InterPro"/>
</dbReference>
<reference evidence="10 11" key="1">
    <citation type="submission" date="2019-02" db="EMBL/GenBank/DDBJ databases">
        <title>Complete Genome Sequence and Methylome Analysis of free living Spirochaetas.</title>
        <authorList>
            <person name="Fomenkov A."/>
            <person name="Dubinina G."/>
            <person name="Leshcheva N."/>
            <person name="Mikheeva N."/>
            <person name="Grabovich M."/>
            <person name="Vincze T."/>
            <person name="Roberts R.J."/>
        </authorList>
    </citation>
    <scope>NUCLEOTIDE SEQUENCE [LARGE SCALE GENOMIC DNA]</scope>
    <source>
        <strain evidence="10 11">K2</strain>
    </source>
</reference>
<dbReference type="SUPFAM" id="SSF46894">
    <property type="entry name" value="C-terminal effector domain of the bipartite response regulators"/>
    <property type="match status" value="1"/>
</dbReference>
<evidence type="ECO:0000256" key="2">
    <source>
        <dbReference type="ARBA" id="ARBA00023012"/>
    </source>
</evidence>
<evidence type="ECO:0000259" key="9">
    <source>
        <dbReference type="PROSITE" id="PS51755"/>
    </source>
</evidence>
<dbReference type="CDD" id="cd17574">
    <property type="entry name" value="REC_OmpR"/>
    <property type="match status" value="1"/>
</dbReference>
<keyword evidence="5" id="KW-0804">Transcription</keyword>
<dbReference type="EMBL" id="CP036150">
    <property type="protein sequence ID" value="QEN07080.1"/>
    <property type="molecule type" value="Genomic_DNA"/>
</dbReference>
<dbReference type="Gene3D" id="6.10.250.690">
    <property type="match status" value="1"/>
</dbReference>
<dbReference type="GO" id="GO:0000976">
    <property type="term" value="F:transcription cis-regulatory region binding"/>
    <property type="evidence" value="ECO:0007669"/>
    <property type="project" value="TreeGrafter"/>
</dbReference>
<organism evidence="10 11">
    <name type="scientific">Oceanispirochaeta crateris</name>
    <dbReference type="NCBI Taxonomy" id="2518645"/>
    <lineage>
        <taxon>Bacteria</taxon>
        <taxon>Pseudomonadati</taxon>
        <taxon>Spirochaetota</taxon>
        <taxon>Spirochaetia</taxon>
        <taxon>Spirochaetales</taxon>
        <taxon>Spirochaetaceae</taxon>
        <taxon>Oceanispirochaeta</taxon>
    </lineage>
</organism>
<evidence type="ECO:0000256" key="5">
    <source>
        <dbReference type="ARBA" id="ARBA00023163"/>
    </source>
</evidence>
<evidence type="ECO:0000313" key="10">
    <source>
        <dbReference type="EMBL" id="QEN07080.1"/>
    </source>
</evidence>
<evidence type="ECO:0000256" key="1">
    <source>
        <dbReference type="ARBA" id="ARBA00022553"/>
    </source>
</evidence>
<dbReference type="Gene3D" id="3.40.50.2300">
    <property type="match status" value="1"/>
</dbReference>
<evidence type="ECO:0000259" key="8">
    <source>
        <dbReference type="PROSITE" id="PS50110"/>
    </source>
</evidence>
<dbReference type="KEGG" id="ock:EXM22_03420"/>
<dbReference type="OrthoDB" id="341603at2"/>
<dbReference type="InterPro" id="IPR011006">
    <property type="entry name" value="CheY-like_superfamily"/>
</dbReference>
<dbReference type="SMART" id="SM00862">
    <property type="entry name" value="Trans_reg_C"/>
    <property type="match status" value="1"/>
</dbReference>
<evidence type="ECO:0000256" key="6">
    <source>
        <dbReference type="PROSITE-ProRule" id="PRU00169"/>
    </source>
</evidence>
<feature type="modified residue" description="4-aspartylphosphate" evidence="6">
    <location>
        <position position="53"/>
    </location>
</feature>
<evidence type="ECO:0000256" key="7">
    <source>
        <dbReference type="PROSITE-ProRule" id="PRU01091"/>
    </source>
</evidence>
<dbReference type="InterPro" id="IPR039420">
    <property type="entry name" value="WalR-like"/>
</dbReference>
<dbReference type="GO" id="GO:0000156">
    <property type="term" value="F:phosphorelay response regulator activity"/>
    <property type="evidence" value="ECO:0007669"/>
    <property type="project" value="TreeGrafter"/>
</dbReference>
<dbReference type="InterPro" id="IPR016032">
    <property type="entry name" value="Sig_transdc_resp-reg_C-effctor"/>
</dbReference>
<gene>
    <name evidence="10" type="ORF">EXM22_03420</name>
</gene>
<proteinExistence type="predicted"/>
<keyword evidence="3" id="KW-0805">Transcription regulation</keyword>
<evidence type="ECO:0000256" key="3">
    <source>
        <dbReference type="ARBA" id="ARBA00023015"/>
    </source>
</evidence>
<dbReference type="SMART" id="SM00448">
    <property type="entry name" value="REC"/>
    <property type="match status" value="1"/>
</dbReference>
<dbReference type="GO" id="GO:0032993">
    <property type="term" value="C:protein-DNA complex"/>
    <property type="evidence" value="ECO:0007669"/>
    <property type="project" value="TreeGrafter"/>
</dbReference>
<evidence type="ECO:0000313" key="11">
    <source>
        <dbReference type="Proteomes" id="UP000324209"/>
    </source>
</evidence>
<feature type="domain" description="Response regulatory" evidence="8">
    <location>
        <begin position="4"/>
        <end position="117"/>
    </location>
</feature>
<feature type="DNA-binding region" description="OmpR/PhoB-type" evidence="7">
    <location>
        <begin position="128"/>
        <end position="226"/>
    </location>
</feature>
<dbReference type="Gene3D" id="1.10.10.10">
    <property type="entry name" value="Winged helix-like DNA-binding domain superfamily/Winged helix DNA-binding domain"/>
    <property type="match status" value="1"/>
</dbReference>
<dbReference type="InterPro" id="IPR036388">
    <property type="entry name" value="WH-like_DNA-bd_sf"/>
</dbReference>
<dbReference type="PANTHER" id="PTHR48111:SF1">
    <property type="entry name" value="TWO-COMPONENT RESPONSE REGULATOR ORR33"/>
    <property type="match status" value="1"/>
</dbReference>